<dbReference type="Proteomes" id="UP000184066">
    <property type="component" value="Unassembled WGS sequence"/>
</dbReference>
<protein>
    <submittedName>
        <fullName evidence="2">Uncharacterized membrane protein</fullName>
    </submittedName>
</protein>
<evidence type="ECO:0000256" key="1">
    <source>
        <dbReference type="SAM" id="Phobius"/>
    </source>
</evidence>
<keyword evidence="3" id="KW-1185">Reference proteome</keyword>
<dbReference type="RefSeq" id="WP_072746746.1">
    <property type="nucleotide sequence ID" value="NZ_FOHL01000001.1"/>
</dbReference>
<dbReference type="Gene3D" id="3.40.50.880">
    <property type="match status" value="1"/>
</dbReference>
<proteinExistence type="predicted"/>
<name>A0A1M7SS39_9RHOB</name>
<accession>A0A1M7SS39</accession>
<organism evidence="2 3">
    <name type="scientific">Oceanicella actignis</name>
    <dbReference type="NCBI Taxonomy" id="1189325"/>
    <lineage>
        <taxon>Bacteria</taxon>
        <taxon>Pseudomonadati</taxon>
        <taxon>Pseudomonadota</taxon>
        <taxon>Alphaproteobacteria</taxon>
        <taxon>Rhodobacterales</taxon>
        <taxon>Paracoccaceae</taxon>
        <taxon>Oceanicella</taxon>
    </lineage>
</organism>
<dbReference type="SUPFAM" id="SSF52317">
    <property type="entry name" value="Class I glutamine amidotransferase-like"/>
    <property type="match status" value="1"/>
</dbReference>
<keyword evidence="1" id="KW-0812">Transmembrane</keyword>
<dbReference type="AlphaFoldDB" id="A0A1M7SS39"/>
<evidence type="ECO:0000313" key="3">
    <source>
        <dbReference type="Proteomes" id="UP000184066"/>
    </source>
</evidence>
<keyword evidence="1" id="KW-1133">Transmembrane helix</keyword>
<dbReference type="PANTHER" id="PTHR37947:SF1">
    <property type="entry name" value="BLL2462 PROTEIN"/>
    <property type="match status" value="1"/>
</dbReference>
<sequence>MTAGIDFAPLLPPAAVAALGALMLLGALLAAARGAPGWPLRAAAALALTAALANPSLKRERRDPLPDVALVIVDESASNRIEDRAAQTRAAERALTEALARLGADPDRPLETRVTHVRDAGADGTRLAEALRAAAAPVAPDRIAGALIVTDGRAHDADAAPADFPAPVHVLLTGRPDEWDRRLTLTAAPAFGIVGEEVEVSFRVEALGAAPPEAREPAEVELRIDGARAAALRAPVGREVTLRLPVRHGGANVAELTLAPLAGELTARNNAALFSVNGVRDRLRVLLVSGEPHPGERTWRNLLKADPSVDLVHFTILRPPGKQSGAPVFELSLIAFPTRELFMEKIDDFDLIVFDRYRRRGVLPDAYLENVARYVREGGAVLIASGPAFAGAQSLYRTPLRAILPGRPTARVIEGGFVPRVTPQGARHPVTAGLAPPPPADPGWGRWFRQIDLEPVSGRALMTGAAERPLLLLDRVGEGRVALLASDHAWLWDRGFEGGGPQAELLRRLAHWLMKEPELEEDALWAKVSGANVEVFVRAVDRAPTEATATSPSGATRRLTLREEAPGLHVARFEADEQGLWRLSDGVREGLAAVGPPSPREFADAVSSAAPLAPLARATRGGVVRLADGMPALRRVREGRDAAGRGWLGLAMREAHAVREVSLISLAPGWLALLLVAGLIAAAWRREAR</sequence>
<dbReference type="PANTHER" id="PTHR37947">
    <property type="entry name" value="BLL2462 PROTEIN"/>
    <property type="match status" value="1"/>
</dbReference>
<reference evidence="2 3" key="1">
    <citation type="submission" date="2016-12" db="EMBL/GenBank/DDBJ databases">
        <authorList>
            <person name="Song W.-J."/>
            <person name="Kurnit D.M."/>
        </authorList>
    </citation>
    <scope>NUCLEOTIDE SEQUENCE [LARGE SCALE GENOMIC DNA]</scope>
    <source>
        <strain evidence="2 3">CGMCC 1.10808</strain>
    </source>
</reference>
<dbReference type="EMBL" id="FRDL01000003">
    <property type="protein sequence ID" value="SHN61383.1"/>
    <property type="molecule type" value="Genomic_DNA"/>
</dbReference>
<evidence type="ECO:0000313" key="2">
    <source>
        <dbReference type="EMBL" id="SHN61383.1"/>
    </source>
</evidence>
<dbReference type="OrthoDB" id="9769144at2"/>
<dbReference type="InterPro" id="IPR029062">
    <property type="entry name" value="Class_I_gatase-like"/>
</dbReference>
<keyword evidence="1" id="KW-0472">Membrane</keyword>
<feature type="transmembrane region" description="Helical" evidence="1">
    <location>
        <begin position="663"/>
        <end position="684"/>
    </location>
</feature>
<gene>
    <name evidence="2" type="ORF">SAMN05216200_103164</name>
</gene>
<dbReference type="STRING" id="1189325.SAMN04488119_101163"/>